<protein>
    <submittedName>
        <fullName evidence="2">Reverse transcriptase</fullName>
    </submittedName>
</protein>
<reference evidence="3" key="1">
    <citation type="journal article" date="2019" name="Plant Biotechnol. J.">
        <title>Genome sequencing of the Australian wild diploid species Gossypium australe highlights disease resistance and delayed gland morphogenesis.</title>
        <authorList>
            <person name="Cai Y."/>
            <person name="Cai X."/>
            <person name="Wang Q."/>
            <person name="Wang P."/>
            <person name="Zhang Y."/>
            <person name="Cai C."/>
            <person name="Xu Y."/>
            <person name="Wang K."/>
            <person name="Zhou Z."/>
            <person name="Wang C."/>
            <person name="Geng S."/>
            <person name="Li B."/>
            <person name="Dong Q."/>
            <person name="Hou Y."/>
            <person name="Wang H."/>
            <person name="Ai P."/>
            <person name="Liu Z."/>
            <person name="Yi F."/>
            <person name="Sun M."/>
            <person name="An G."/>
            <person name="Cheng J."/>
            <person name="Zhang Y."/>
            <person name="Shi Q."/>
            <person name="Xie Y."/>
            <person name="Shi X."/>
            <person name="Chang Y."/>
            <person name="Huang F."/>
            <person name="Chen Y."/>
            <person name="Hong S."/>
            <person name="Mi L."/>
            <person name="Sun Q."/>
            <person name="Zhang L."/>
            <person name="Zhou B."/>
            <person name="Peng R."/>
            <person name="Zhang X."/>
            <person name="Liu F."/>
        </authorList>
    </citation>
    <scope>NUCLEOTIDE SEQUENCE [LARGE SCALE GENOMIC DNA]</scope>
    <source>
        <strain evidence="3">cv. PA1801</strain>
    </source>
</reference>
<dbReference type="Proteomes" id="UP000325315">
    <property type="component" value="Unassembled WGS sequence"/>
</dbReference>
<evidence type="ECO:0000313" key="2">
    <source>
        <dbReference type="EMBL" id="KAA3475297.1"/>
    </source>
</evidence>
<dbReference type="AlphaFoldDB" id="A0A5B6W2H4"/>
<sequence>MGSWDLHDIGFKNGPMYLMLEEENDPLITLEEQPNAVKILSWNVRGLGRSRTVKRLKNKLRAINPRILFFMETKLSSKWMEAVRLKCGFENVIDIGALGSKGGLSLGWKGNSLIRLKSFSSFHINVEVCDNECDAFWRLMGFYGNPDERSRVESWELLRRLNHDQTTPWVVLGDFNEITNSFEKKKKVVV</sequence>
<dbReference type="OrthoDB" id="1001388at2759"/>
<organism evidence="2 3">
    <name type="scientific">Gossypium australe</name>
    <dbReference type="NCBI Taxonomy" id="47621"/>
    <lineage>
        <taxon>Eukaryota</taxon>
        <taxon>Viridiplantae</taxon>
        <taxon>Streptophyta</taxon>
        <taxon>Embryophyta</taxon>
        <taxon>Tracheophyta</taxon>
        <taxon>Spermatophyta</taxon>
        <taxon>Magnoliopsida</taxon>
        <taxon>eudicotyledons</taxon>
        <taxon>Gunneridae</taxon>
        <taxon>Pentapetalae</taxon>
        <taxon>rosids</taxon>
        <taxon>malvids</taxon>
        <taxon>Malvales</taxon>
        <taxon>Malvaceae</taxon>
        <taxon>Malvoideae</taxon>
        <taxon>Gossypium</taxon>
    </lineage>
</organism>
<evidence type="ECO:0000259" key="1">
    <source>
        <dbReference type="Pfam" id="PF03372"/>
    </source>
</evidence>
<evidence type="ECO:0000313" key="3">
    <source>
        <dbReference type="Proteomes" id="UP000325315"/>
    </source>
</evidence>
<accession>A0A5B6W2H4</accession>
<dbReference type="PANTHER" id="PTHR35218:SF9">
    <property type="entry name" value="ENDONUCLEASE_EXONUCLEASE_PHOSPHATASE DOMAIN-CONTAINING PROTEIN"/>
    <property type="match status" value="1"/>
</dbReference>
<feature type="domain" description="Endonuclease/exonuclease/phosphatase" evidence="1">
    <location>
        <begin position="40"/>
        <end position="178"/>
    </location>
</feature>
<dbReference type="PANTHER" id="PTHR35218">
    <property type="entry name" value="RNASE H DOMAIN-CONTAINING PROTEIN"/>
    <property type="match status" value="1"/>
</dbReference>
<keyword evidence="3" id="KW-1185">Reference proteome</keyword>
<proteinExistence type="predicted"/>
<dbReference type="GO" id="GO:0003964">
    <property type="term" value="F:RNA-directed DNA polymerase activity"/>
    <property type="evidence" value="ECO:0007669"/>
    <property type="project" value="UniProtKB-KW"/>
</dbReference>
<dbReference type="Gene3D" id="3.60.10.10">
    <property type="entry name" value="Endonuclease/exonuclease/phosphatase"/>
    <property type="match status" value="1"/>
</dbReference>
<dbReference type="SUPFAM" id="SSF56219">
    <property type="entry name" value="DNase I-like"/>
    <property type="match status" value="1"/>
</dbReference>
<gene>
    <name evidence="2" type="ORF">EPI10_025497</name>
</gene>
<name>A0A5B6W2H4_9ROSI</name>
<dbReference type="InterPro" id="IPR036691">
    <property type="entry name" value="Endo/exonu/phosph_ase_sf"/>
</dbReference>
<keyword evidence="2" id="KW-0695">RNA-directed DNA polymerase</keyword>
<dbReference type="InterPro" id="IPR005135">
    <property type="entry name" value="Endo/exonuclease/phosphatase"/>
</dbReference>
<dbReference type="Pfam" id="PF03372">
    <property type="entry name" value="Exo_endo_phos"/>
    <property type="match status" value="1"/>
</dbReference>
<dbReference type="EMBL" id="SMMG02000005">
    <property type="protein sequence ID" value="KAA3475297.1"/>
    <property type="molecule type" value="Genomic_DNA"/>
</dbReference>
<keyword evidence="2" id="KW-0548">Nucleotidyltransferase</keyword>
<comment type="caution">
    <text evidence="2">The sequence shown here is derived from an EMBL/GenBank/DDBJ whole genome shotgun (WGS) entry which is preliminary data.</text>
</comment>
<keyword evidence="2" id="KW-0808">Transferase</keyword>